<dbReference type="Gene3D" id="1.10.10.10">
    <property type="entry name" value="Winged helix-like DNA-binding domain superfamily/Winged helix DNA-binding domain"/>
    <property type="match status" value="1"/>
</dbReference>
<evidence type="ECO:0000313" key="4">
    <source>
        <dbReference type="Proteomes" id="UP001597063"/>
    </source>
</evidence>
<gene>
    <name evidence="3" type="ORF">ACFQZM_09370</name>
</gene>
<dbReference type="RefSeq" id="WP_131763099.1">
    <property type="nucleotide sequence ID" value="NZ_CAACUY010000292.1"/>
</dbReference>
<evidence type="ECO:0000259" key="2">
    <source>
        <dbReference type="Pfam" id="PF03551"/>
    </source>
</evidence>
<dbReference type="SUPFAM" id="SSF46785">
    <property type="entry name" value="Winged helix' DNA-binding domain"/>
    <property type="match status" value="1"/>
</dbReference>
<dbReference type="InterPro" id="IPR005149">
    <property type="entry name" value="Tscrpt_reg_PadR_N"/>
</dbReference>
<evidence type="ECO:0000256" key="1">
    <source>
        <dbReference type="SAM" id="Coils"/>
    </source>
</evidence>
<name>A0ABW2XFF1_9ACTN</name>
<dbReference type="InterPro" id="IPR036388">
    <property type="entry name" value="WH-like_DNA-bd_sf"/>
</dbReference>
<evidence type="ECO:0000313" key="3">
    <source>
        <dbReference type="EMBL" id="MFD0684704.1"/>
    </source>
</evidence>
<dbReference type="Pfam" id="PF03551">
    <property type="entry name" value="PadR"/>
    <property type="match status" value="1"/>
</dbReference>
<feature type="domain" description="Transcription regulator PadR N-terminal" evidence="2">
    <location>
        <begin position="15"/>
        <end position="91"/>
    </location>
</feature>
<dbReference type="InterPro" id="IPR036390">
    <property type="entry name" value="WH_DNA-bd_sf"/>
</dbReference>
<sequence>MAEGQRRQSPLALVLLALLSEEPMHAYRMRRLIKERGKDAVVNVERSNSVYQAIERLRRDGLIRVRETLRGEGRPERTLYEITGEGRDALRRWLATALSVPAREFPEFPAALATMSAATPEDVADHLEARAAALSRLLAETEARRAADARTVPRLFLIEDEYSIAMAEAELRWVRSLIDELNRKELTWSREWLDGLRADGGE</sequence>
<dbReference type="EMBL" id="JBHTGP010000004">
    <property type="protein sequence ID" value="MFD0684704.1"/>
    <property type="molecule type" value="Genomic_DNA"/>
</dbReference>
<dbReference type="Proteomes" id="UP001597063">
    <property type="component" value="Unassembled WGS sequence"/>
</dbReference>
<keyword evidence="4" id="KW-1185">Reference proteome</keyword>
<comment type="caution">
    <text evidence="3">The sequence shown here is derived from an EMBL/GenBank/DDBJ whole genome shotgun (WGS) entry which is preliminary data.</text>
</comment>
<keyword evidence="1" id="KW-0175">Coiled coil</keyword>
<accession>A0ABW2XFF1</accession>
<dbReference type="PANTHER" id="PTHR43252:SF6">
    <property type="entry name" value="NEGATIVE TRANSCRIPTION REGULATOR PADR"/>
    <property type="match status" value="1"/>
</dbReference>
<dbReference type="PANTHER" id="PTHR43252">
    <property type="entry name" value="TRANSCRIPTIONAL REGULATOR YQJI"/>
    <property type="match status" value="1"/>
</dbReference>
<proteinExistence type="predicted"/>
<organism evidence="3 4">
    <name type="scientific">Actinomadura fibrosa</name>
    <dbReference type="NCBI Taxonomy" id="111802"/>
    <lineage>
        <taxon>Bacteria</taxon>
        <taxon>Bacillati</taxon>
        <taxon>Actinomycetota</taxon>
        <taxon>Actinomycetes</taxon>
        <taxon>Streptosporangiales</taxon>
        <taxon>Thermomonosporaceae</taxon>
        <taxon>Actinomadura</taxon>
    </lineage>
</organism>
<feature type="coiled-coil region" evidence="1">
    <location>
        <begin position="124"/>
        <end position="184"/>
    </location>
</feature>
<reference evidence="4" key="1">
    <citation type="journal article" date="2019" name="Int. J. Syst. Evol. Microbiol.">
        <title>The Global Catalogue of Microorganisms (GCM) 10K type strain sequencing project: providing services to taxonomists for standard genome sequencing and annotation.</title>
        <authorList>
            <consortium name="The Broad Institute Genomics Platform"/>
            <consortium name="The Broad Institute Genome Sequencing Center for Infectious Disease"/>
            <person name="Wu L."/>
            <person name="Ma J."/>
        </authorList>
    </citation>
    <scope>NUCLEOTIDE SEQUENCE [LARGE SCALE GENOMIC DNA]</scope>
    <source>
        <strain evidence="4">JCM 9371</strain>
    </source>
</reference>
<protein>
    <submittedName>
        <fullName evidence="3">PadR family transcriptional regulator</fullName>
    </submittedName>
</protein>